<feature type="transmembrane region" description="Helical" evidence="8">
    <location>
        <begin position="114"/>
        <end position="134"/>
    </location>
</feature>
<evidence type="ECO:0000256" key="5">
    <source>
        <dbReference type="ARBA" id="ARBA00037152"/>
    </source>
</evidence>
<evidence type="ECO:0000256" key="2">
    <source>
        <dbReference type="ARBA" id="ARBA00022692"/>
    </source>
</evidence>
<dbReference type="Proteomes" id="UP000261540">
    <property type="component" value="Unplaced"/>
</dbReference>
<feature type="domain" description="MARVEL" evidence="9">
    <location>
        <begin position="20"/>
        <end position="140"/>
    </location>
</feature>
<keyword evidence="2 7" id="KW-0812">Transmembrane</keyword>
<dbReference type="PANTHER" id="PTHR22776:SF4">
    <property type="entry name" value="PROTEOLIPID PROTEIN 2"/>
    <property type="match status" value="1"/>
</dbReference>
<evidence type="ECO:0000313" key="11">
    <source>
        <dbReference type="Proteomes" id="UP000261540"/>
    </source>
</evidence>
<protein>
    <recommendedName>
        <fullName evidence="6">Proteolipid protein 2</fullName>
    </recommendedName>
</protein>
<organism evidence="10 11">
    <name type="scientific">Paramormyrops kingsleyae</name>
    <dbReference type="NCBI Taxonomy" id="1676925"/>
    <lineage>
        <taxon>Eukaryota</taxon>
        <taxon>Metazoa</taxon>
        <taxon>Chordata</taxon>
        <taxon>Craniata</taxon>
        <taxon>Vertebrata</taxon>
        <taxon>Euteleostomi</taxon>
        <taxon>Actinopterygii</taxon>
        <taxon>Neopterygii</taxon>
        <taxon>Teleostei</taxon>
        <taxon>Osteoglossocephala</taxon>
        <taxon>Osteoglossomorpha</taxon>
        <taxon>Osteoglossiformes</taxon>
        <taxon>Mormyridae</taxon>
        <taxon>Paramormyrops</taxon>
    </lineage>
</organism>
<dbReference type="PANTHER" id="PTHR22776">
    <property type="entry name" value="MARVEL-CONTAINING POTENTIAL LIPID RAFT-ASSOCIATED PROTEIN"/>
    <property type="match status" value="1"/>
</dbReference>
<keyword evidence="3 8" id="KW-1133">Transmembrane helix</keyword>
<evidence type="ECO:0000256" key="4">
    <source>
        <dbReference type="ARBA" id="ARBA00023136"/>
    </source>
</evidence>
<dbReference type="KEGG" id="pki:111847821"/>
<keyword evidence="11" id="KW-1185">Reference proteome</keyword>
<dbReference type="InterPro" id="IPR050578">
    <property type="entry name" value="MARVEL-CKLF_proteins"/>
</dbReference>
<dbReference type="Pfam" id="PF01284">
    <property type="entry name" value="MARVEL"/>
    <property type="match status" value="1"/>
</dbReference>
<proteinExistence type="predicted"/>
<evidence type="ECO:0000256" key="7">
    <source>
        <dbReference type="PROSITE-ProRule" id="PRU00581"/>
    </source>
</evidence>
<evidence type="ECO:0000256" key="3">
    <source>
        <dbReference type="ARBA" id="ARBA00022989"/>
    </source>
</evidence>
<feature type="transmembrane region" description="Helical" evidence="8">
    <location>
        <begin position="26"/>
        <end position="46"/>
    </location>
</feature>
<dbReference type="OrthoDB" id="9898022at2759"/>
<dbReference type="Ensembl" id="ENSPKIT00000009148.1">
    <property type="protein sequence ID" value="ENSPKIP00000028370.1"/>
    <property type="gene ID" value="ENSPKIG00000010044.1"/>
</dbReference>
<dbReference type="PROSITE" id="PS51225">
    <property type="entry name" value="MARVEL"/>
    <property type="match status" value="1"/>
</dbReference>
<feature type="transmembrane region" description="Helical" evidence="8">
    <location>
        <begin position="52"/>
        <end position="71"/>
    </location>
</feature>
<dbReference type="AlphaFoldDB" id="A0A3B3SDQ3"/>
<evidence type="ECO:0000256" key="6">
    <source>
        <dbReference type="ARBA" id="ARBA00039459"/>
    </source>
</evidence>
<comment type="subcellular location">
    <subcellularLocation>
        <location evidence="1">Membrane</location>
        <topology evidence="1">Multi-pass membrane protein</topology>
    </subcellularLocation>
</comment>
<dbReference type="InterPro" id="IPR008253">
    <property type="entry name" value="Marvel"/>
</dbReference>
<accession>A0A3B3SDQ3</accession>
<keyword evidence="4 7" id="KW-0472">Membrane</keyword>
<feature type="transmembrane region" description="Helical" evidence="8">
    <location>
        <begin position="83"/>
        <end position="108"/>
    </location>
</feature>
<sequence>MSDSTEPNNSGSPKERFIRYSRSRKGGILLAETVISLVVLICYAASIYSGYVTVAICEMVFAGIFFFVFMMDWDKQFPFVSWVWSDFFRVVVGAVLYLITSLICVISGSKDAALLAGGVFGLLATVLFAYDSYLSFTALKDRRQQVPATTVA</sequence>
<evidence type="ECO:0000256" key="8">
    <source>
        <dbReference type="SAM" id="Phobius"/>
    </source>
</evidence>
<name>A0A3B3SDQ3_9TELE</name>
<reference evidence="10" key="2">
    <citation type="submission" date="2025-09" db="UniProtKB">
        <authorList>
            <consortium name="Ensembl"/>
        </authorList>
    </citation>
    <scope>IDENTIFICATION</scope>
</reference>
<reference evidence="10" key="1">
    <citation type="submission" date="2025-08" db="UniProtKB">
        <authorList>
            <consortium name="Ensembl"/>
        </authorList>
    </citation>
    <scope>IDENTIFICATION</scope>
</reference>
<evidence type="ECO:0000313" key="10">
    <source>
        <dbReference type="Ensembl" id="ENSPKIP00000028370.1"/>
    </source>
</evidence>
<evidence type="ECO:0000259" key="9">
    <source>
        <dbReference type="PROSITE" id="PS51225"/>
    </source>
</evidence>
<evidence type="ECO:0000256" key="1">
    <source>
        <dbReference type="ARBA" id="ARBA00004141"/>
    </source>
</evidence>
<comment type="function">
    <text evidence="5">May play a role in cell differentiation in the intestinal epithelium.</text>
</comment>
<dbReference type="GO" id="GO:0016020">
    <property type="term" value="C:membrane"/>
    <property type="evidence" value="ECO:0007669"/>
    <property type="project" value="UniProtKB-SubCell"/>
</dbReference>